<dbReference type="Gene3D" id="1.10.10.60">
    <property type="entry name" value="Homeodomain-like"/>
    <property type="match status" value="1"/>
</dbReference>
<feature type="domain" description="Sigma-54 factor interaction" evidence="13">
    <location>
        <begin position="141"/>
        <end position="367"/>
    </location>
</feature>
<dbReference type="CDD" id="cd00009">
    <property type="entry name" value="AAA"/>
    <property type="match status" value="1"/>
</dbReference>
<comment type="subunit">
    <text evidence="2">Interacts with sigma-54.</text>
</comment>
<keyword evidence="16" id="KW-1185">Reference proteome</keyword>
<dbReference type="Gene3D" id="3.40.50.300">
    <property type="entry name" value="P-loop containing nucleotide triphosphate hydrolases"/>
    <property type="match status" value="1"/>
</dbReference>
<keyword evidence="9" id="KW-0238">DNA-binding</keyword>
<evidence type="ECO:0000259" key="14">
    <source>
        <dbReference type="PROSITE" id="PS50110"/>
    </source>
</evidence>
<evidence type="ECO:0000256" key="9">
    <source>
        <dbReference type="ARBA" id="ARBA00023125"/>
    </source>
</evidence>
<dbReference type="Gene3D" id="1.10.8.60">
    <property type="match status" value="1"/>
</dbReference>
<dbReference type="InterPro" id="IPR027417">
    <property type="entry name" value="P-loop_NTPase"/>
</dbReference>
<sequence length="431" mass="46180">MTARLFVVEDDDDHRAALCDLMQAAGHRAQGFATAADALAALTDPPDLILTDLRMPGMDGLALLRSIRALPLDLPVILLTGHGDIGHAVQAIRAGADDFLEKPYDAAHLIAVVARALAASATRAEVGRLQQILAERAEVTLLGQSRAICALRDRIAALAPLDIDVLITGETGTGKELAARALHAASPRADGPFVALNCAALPDAMADILLFGHAAGAFPGATTARAGKLESANGGTLMLDEVEAMSPPVQAKLLRALQDRTVERLGENGLRPLDLRVIATSKTDLRGRDDFRADLYYRLAGADLRTPPLRETGEDIALIFAHYAQLAARRYGRADPSVSFALDQQLKRRAWPGNVRELKAAAEAYALGLFTATPDDSTLPEGTLAERVAAFEAREIAAALDRHRDNTLRVAEKLGLPRRTLNDKMRRYGLT</sequence>
<keyword evidence="4 12" id="KW-0597">Phosphoprotein</keyword>
<dbReference type="InterPro" id="IPR011006">
    <property type="entry name" value="CheY-like_superfamily"/>
</dbReference>
<dbReference type="RefSeq" id="WP_118149875.1">
    <property type="nucleotide sequence ID" value="NZ_QWEY01000001.1"/>
</dbReference>
<dbReference type="PROSITE" id="PS00688">
    <property type="entry name" value="SIGMA54_INTERACT_3"/>
    <property type="match status" value="1"/>
</dbReference>
<dbReference type="FunFam" id="3.40.50.300:FF:000006">
    <property type="entry name" value="DNA-binding transcriptional regulator NtrC"/>
    <property type="match status" value="1"/>
</dbReference>
<gene>
    <name evidence="15" type="ORF">D1012_03335</name>
</gene>
<dbReference type="InterPro" id="IPR003593">
    <property type="entry name" value="AAA+_ATPase"/>
</dbReference>
<comment type="caution">
    <text evidence="15">The sequence shown here is derived from an EMBL/GenBank/DDBJ whole genome shotgun (WGS) entry which is preliminary data.</text>
</comment>
<keyword evidence="5" id="KW-0547">Nucleotide-binding</keyword>
<keyword evidence="8" id="KW-0805">Transcription regulation</keyword>
<dbReference type="InterPro" id="IPR025944">
    <property type="entry name" value="Sigma_54_int_dom_CS"/>
</dbReference>
<dbReference type="Pfam" id="PF00158">
    <property type="entry name" value="Sigma54_activat"/>
    <property type="match status" value="1"/>
</dbReference>
<evidence type="ECO:0000256" key="6">
    <source>
        <dbReference type="ARBA" id="ARBA00022840"/>
    </source>
</evidence>
<evidence type="ECO:0000256" key="3">
    <source>
        <dbReference type="ARBA" id="ARBA00015308"/>
    </source>
</evidence>
<dbReference type="SUPFAM" id="SSF46689">
    <property type="entry name" value="Homeodomain-like"/>
    <property type="match status" value="1"/>
</dbReference>
<evidence type="ECO:0000313" key="16">
    <source>
        <dbReference type="Proteomes" id="UP000284547"/>
    </source>
</evidence>
<evidence type="ECO:0000256" key="4">
    <source>
        <dbReference type="ARBA" id="ARBA00022553"/>
    </source>
</evidence>
<dbReference type="Pfam" id="PF02954">
    <property type="entry name" value="HTH_8"/>
    <property type="match status" value="1"/>
</dbReference>
<evidence type="ECO:0000256" key="8">
    <source>
        <dbReference type="ARBA" id="ARBA00023015"/>
    </source>
</evidence>
<dbReference type="PRINTS" id="PR01590">
    <property type="entry name" value="HTHFIS"/>
</dbReference>
<evidence type="ECO:0000256" key="2">
    <source>
        <dbReference type="ARBA" id="ARBA00011135"/>
    </source>
</evidence>
<dbReference type="PROSITE" id="PS00676">
    <property type="entry name" value="SIGMA54_INTERACT_2"/>
    <property type="match status" value="1"/>
</dbReference>
<dbReference type="InterPro" id="IPR025943">
    <property type="entry name" value="Sigma_54_int_dom_ATP-bd_2"/>
</dbReference>
<feature type="domain" description="Response regulatory" evidence="14">
    <location>
        <begin position="4"/>
        <end position="117"/>
    </location>
</feature>
<evidence type="ECO:0000256" key="7">
    <source>
        <dbReference type="ARBA" id="ARBA00023012"/>
    </source>
</evidence>
<dbReference type="AlphaFoldDB" id="A0A411Z7X0"/>
<name>A0A411Z7X0_9RHOB</name>
<feature type="modified residue" description="4-aspartylphosphate" evidence="12">
    <location>
        <position position="52"/>
    </location>
</feature>
<accession>A0A411Z7X0</accession>
<dbReference type="Pfam" id="PF00072">
    <property type="entry name" value="Response_reg"/>
    <property type="match status" value="1"/>
</dbReference>
<dbReference type="InterPro" id="IPR009057">
    <property type="entry name" value="Homeodomain-like_sf"/>
</dbReference>
<evidence type="ECO:0000259" key="13">
    <source>
        <dbReference type="PROSITE" id="PS50045"/>
    </source>
</evidence>
<dbReference type="InterPro" id="IPR001789">
    <property type="entry name" value="Sig_transdc_resp-reg_receiver"/>
</dbReference>
<keyword evidence="10" id="KW-0010">Activator</keyword>
<comment type="function">
    <text evidence="1">Required for activation of most nif operons, which are directly involved in nitrogen fixation.</text>
</comment>
<dbReference type="Gene3D" id="3.40.50.2300">
    <property type="match status" value="1"/>
</dbReference>
<evidence type="ECO:0000256" key="10">
    <source>
        <dbReference type="ARBA" id="ARBA00023159"/>
    </source>
</evidence>
<dbReference type="SUPFAM" id="SSF52172">
    <property type="entry name" value="CheY-like"/>
    <property type="match status" value="1"/>
</dbReference>
<dbReference type="PROSITE" id="PS50110">
    <property type="entry name" value="RESPONSE_REGULATORY"/>
    <property type="match status" value="1"/>
</dbReference>
<dbReference type="EMBL" id="QWEY01000001">
    <property type="protein sequence ID" value="RGP39154.1"/>
    <property type="molecule type" value="Genomic_DNA"/>
</dbReference>
<dbReference type="FunFam" id="3.40.50.2300:FF:000018">
    <property type="entry name" value="DNA-binding transcriptional regulator NtrC"/>
    <property type="match status" value="1"/>
</dbReference>
<dbReference type="GO" id="GO:0000160">
    <property type="term" value="P:phosphorelay signal transduction system"/>
    <property type="evidence" value="ECO:0007669"/>
    <property type="project" value="UniProtKB-KW"/>
</dbReference>
<evidence type="ECO:0000256" key="5">
    <source>
        <dbReference type="ARBA" id="ARBA00022741"/>
    </source>
</evidence>
<proteinExistence type="predicted"/>
<dbReference type="SMART" id="SM00448">
    <property type="entry name" value="REC"/>
    <property type="match status" value="1"/>
</dbReference>
<evidence type="ECO:0000313" key="15">
    <source>
        <dbReference type="EMBL" id="RGP39154.1"/>
    </source>
</evidence>
<dbReference type="OrthoDB" id="9802388at2"/>
<dbReference type="PANTHER" id="PTHR32071:SF57">
    <property type="entry name" value="C4-DICARBOXYLATE TRANSPORT TRANSCRIPTIONAL REGULATORY PROTEIN DCTD"/>
    <property type="match status" value="1"/>
</dbReference>
<dbReference type="Pfam" id="PF25601">
    <property type="entry name" value="AAA_lid_14"/>
    <property type="match status" value="1"/>
</dbReference>
<dbReference type="InterPro" id="IPR058031">
    <property type="entry name" value="AAA_lid_NorR"/>
</dbReference>
<dbReference type="PROSITE" id="PS50045">
    <property type="entry name" value="SIGMA54_INTERACT_4"/>
    <property type="match status" value="1"/>
</dbReference>
<dbReference type="GO" id="GO:0043565">
    <property type="term" value="F:sequence-specific DNA binding"/>
    <property type="evidence" value="ECO:0007669"/>
    <property type="project" value="InterPro"/>
</dbReference>
<dbReference type="SUPFAM" id="SSF52540">
    <property type="entry name" value="P-loop containing nucleoside triphosphate hydrolases"/>
    <property type="match status" value="1"/>
</dbReference>
<keyword evidence="7" id="KW-0902">Two-component regulatory system</keyword>
<dbReference type="PANTHER" id="PTHR32071">
    <property type="entry name" value="TRANSCRIPTIONAL REGULATORY PROTEIN"/>
    <property type="match status" value="1"/>
</dbReference>
<dbReference type="InterPro" id="IPR002197">
    <property type="entry name" value="HTH_Fis"/>
</dbReference>
<organism evidence="15 16">
    <name type="scientific">Pseudotabrizicola alkalilacus</name>
    <dbReference type="NCBI Taxonomy" id="2305252"/>
    <lineage>
        <taxon>Bacteria</taxon>
        <taxon>Pseudomonadati</taxon>
        <taxon>Pseudomonadota</taxon>
        <taxon>Alphaproteobacteria</taxon>
        <taxon>Rhodobacterales</taxon>
        <taxon>Paracoccaceae</taxon>
        <taxon>Pseudotabrizicola</taxon>
    </lineage>
</organism>
<keyword evidence="6" id="KW-0067">ATP-binding</keyword>
<dbReference type="GO" id="GO:0006355">
    <property type="term" value="P:regulation of DNA-templated transcription"/>
    <property type="evidence" value="ECO:0007669"/>
    <property type="project" value="InterPro"/>
</dbReference>
<dbReference type="GO" id="GO:0005524">
    <property type="term" value="F:ATP binding"/>
    <property type="evidence" value="ECO:0007669"/>
    <property type="project" value="UniProtKB-KW"/>
</dbReference>
<dbReference type="SMART" id="SM00382">
    <property type="entry name" value="AAA"/>
    <property type="match status" value="1"/>
</dbReference>
<evidence type="ECO:0000256" key="11">
    <source>
        <dbReference type="ARBA" id="ARBA00023163"/>
    </source>
</evidence>
<protein>
    <recommendedName>
        <fullName evidence="3">Nif-specific regulatory protein</fullName>
    </recommendedName>
</protein>
<dbReference type="Proteomes" id="UP000284547">
    <property type="component" value="Unassembled WGS sequence"/>
</dbReference>
<dbReference type="InterPro" id="IPR002078">
    <property type="entry name" value="Sigma_54_int"/>
</dbReference>
<reference evidence="15 16" key="1">
    <citation type="submission" date="2018-08" db="EMBL/GenBank/DDBJ databases">
        <title>Flavobacterium tibetense sp. nov., isolated from a wetland YonghuCo on Tibetan Plateau.</title>
        <authorList>
            <person name="Phurbu D."/>
            <person name="Lu H."/>
            <person name="Xing P."/>
        </authorList>
    </citation>
    <scope>NUCLEOTIDE SEQUENCE [LARGE SCALE GENOMIC DNA]</scope>
    <source>
        <strain evidence="15 16">DJC</strain>
    </source>
</reference>
<evidence type="ECO:0000256" key="12">
    <source>
        <dbReference type="PROSITE-ProRule" id="PRU00169"/>
    </source>
</evidence>
<keyword evidence="11" id="KW-0804">Transcription</keyword>
<evidence type="ECO:0000256" key="1">
    <source>
        <dbReference type="ARBA" id="ARBA00002167"/>
    </source>
</evidence>